<dbReference type="EMBL" id="JACHFQ010000004">
    <property type="protein sequence ID" value="MBB5226144.1"/>
    <property type="molecule type" value="Genomic_DNA"/>
</dbReference>
<dbReference type="InterPro" id="IPR038690">
    <property type="entry name" value="NusG_2_sf"/>
</dbReference>
<keyword evidence="2" id="KW-1185">Reference proteome</keyword>
<gene>
    <name evidence="1" type="ORF">HNP76_001512</name>
</gene>
<reference evidence="1 2" key="1">
    <citation type="submission" date="2020-08" db="EMBL/GenBank/DDBJ databases">
        <title>Genomic Encyclopedia of Type Strains, Phase IV (KMG-IV): sequencing the most valuable type-strain genomes for metagenomic binning, comparative biology and taxonomic classification.</title>
        <authorList>
            <person name="Goeker M."/>
        </authorList>
    </citation>
    <scope>NUCLEOTIDE SEQUENCE [LARGE SCALE GENOMIC DNA]</scope>
    <source>
        <strain evidence="1 2">DSM 103462</strain>
    </source>
</reference>
<evidence type="ECO:0000313" key="2">
    <source>
        <dbReference type="Proteomes" id="UP000518887"/>
    </source>
</evidence>
<dbReference type="Proteomes" id="UP000518887">
    <property type="component" value="Unassembled WGS sequence"/>
</dbReference>
<evidence type="ECO:0008006" key="3">
    <source>
        <dbReference type="Google" id="ProtNLM"/>
    </source>
</evidence>
<protein>
    <recommendedName>
        <fullName evidence="3">NusG domain-containing protein</fullName>
    </recommendedName>
</protein>
<evidence type="ECO:0000313" key="1">
    <source>
        <dbReference type="EMBL" id="MBB5226144.1"/>
    </source>
</evidence>
<comment type="caution">
    <text evidence="1">The sequence shown here is derived from an EMBL/GenBank/DDBJ whole genome shotgun (WGS) entry which is preliminary data.</text>
</comment>
<proteinExistence type="predicted"/>
<dbReference type="RefSeq" id="WP_184659127.1">
    <property type="nucleotide sequence ID" value="NZ_CP031518.1"/>
</dbReference>
<dbReference type="AlphaFoldDB" id="A0A7W8LM44"/>
<organism evidence="1 2">
    <name type="scientific">Treponema ruminis</name>
    <dbReference type="NCBI Taxonomy" id="744515"/>
    <lineage>
        <taxon>Bacteria</taxon>
        <taxon>Pseudomonadati</taxon>
        <taxon>Spirochaetota</taxon>
        <taxon>Spirochaetia</taxon>
        <taxon>Spirochaetales</taxon>
        <taxon>Treponemataceae</taxon>
        <taxon>Treponema</taxon>
    </lineage>
</organism>
<dbReference type="Gene3D" id="2.60.320.10">
    <property type="entry name" value="N-utilization substance G protein NusG, insert domain"/>
    <property type="match status" value="1"/>
</dbReference>
<dbReference type="Pfam" id="PF07009">
    <property type="entry name" value="NusG_II"/>
    <property type="match status" value="1"/>
</dbReference>
<sequence>MKRLRPLDFAFIFLFTALGAFLTAKNLFRRGAKVHVRADDSEYEYSAKANGIYKVQGAIGITTFEIKDGRIRIIDSPCPNKICVHQGWDSPLVCLPNNVIITLEDEEGEFDALTK</sequence>
<accession>A0A7W8LM44</accession>
<dbReference type="CDD" id="cd09910">
    <property type="entry name" value="NGN-insert_like"/>
    <property type="match status" value="1"/>
</dbReference>
<name>A0A7W8LM44_9SPIR</name>